<evidence type="ECO:0000259" key="2">
    <source>
        <dbReference type="PROSITE" id="PS50190"/>
    </source>
</evidence>
<dbReference type="InterPro" id="IPR016024">
    <property type="entry name" value="ARM-type_fold"/>
</dbReference>
<dbReference type="Proteomes" id="UP000078348">
    <property type="component" value="Unassembled WGS sequence"/>
</dbReference>
<feature type="compositionally biased region" description="Basic and acidic residues" evidence="1">
    <location>
        <begin position="1415"/>
        <end position="1477"/>
    </location>
</feature>
<dbReference type="PANTHER" id="PTHR10663:SF388">
    <property type="entry name" value="GOLGI-SPECIFIC BREFELDIN A-RESISTANCE GUANINE NUCLEOTIDE EXCHANGE FACTOR 1"/>
    <property type="match status" value="1"/>
</dbReference>
<dbReference type="Pfam" id="PF01369">
    <property type="entry name" value="Sec7"/>
    <property type="match status" value="1"/>
</dbReference>
<evidence type="ECO:0000313" key="4">
    <source>
        <dbReference type="Proteomes" id="UP000078348"/>
    </source>
</evidence>
<comment type="caution">
    <text evidence="3">The sequence shown here is derived from an EMBL/GenBank/DDBJ whole genome shotgun (WGS) entry which is preliminary data.</text>
</comment>
<feature type="compositionally biased region" description="Polar residues" evidence="1">
    <location>
        <begin position="1478"/>
        <end position="1488"/>
    </location>
</feature>
<dbReference type="OrthoDB" id="430364at2759"/>
<dbReference type="GO" id="GO:0005085">
    <property type="term" value="F:guanyl-nucleotide exchange factor activity"/>
    <property type="evidence" value="ECO:0007669"/>
    <property type="project" value="InterPro"/>
</dbReference>
<dbReference type="STRING" id="478820.A0A196SCS9"/>
<dbReference type="PANTHER" id="PTHR10663">
    <property type="entry name" value="GUANYL-NUCLEOTIDE EXCHANGE FACTOR"/>
    <property type="match status" value="1"/>
</dbReference>
<gene>
    <name evidence="3" type="ORF">AV274_4489</name>
</gene>
<keyword evidence="4" id="KW-1185">Reference proteome</keyword>
<dbReference type="GO" id="GO:0005737">
    <property type="term" value="C:cytoplasm"/>
    <property type="evidence" value="ECO:0007669"/>
    <property type="project" value="UniProtKB-ARBA"/>
</dbReference>
<evidence type="ECO:0000313" key="3">
    <source>
        <dbReference type="EMBL" id="OAO13814.1"/>
    </source>
</evidence>
<dbReference type="Pfam" id="PF12783">
    <property type="entry name" value="Sec7-like_HUS"/>
    <property type="match status" value="1"/>
</dbReference>
<proteinExistence type="predicted"/>
<dbReference type="Gene3D" id="1.10.1000.11">
    <property type="entry name" value="Arf Nucleotide-binding Site Opener,domain 2"/>
    <property type="match status" value="1"/>
</dbReference>
<dbReference type="EMBL" id="LXWW01000320">
    <property type="protein sequence ID" value="OAO13814.1"/>
    <property type="molecule type" value="Genomic_DNA"/>
</dbReference>
<protein>
    <submittedName>
        <fullName evidence="3">Pattern formation protein EMB30</fullName>
    </submittedName>
</protein>
<dbReference type="SUPFAM" id="SSF48425">
    <property type="entry name" value="Sec7 domain"/>
    <property type="match status" value="1"/>
</dbReference>
<dbReference type="GO" id="GO:0012505">
    <property type="term" value="C:endomembrane system"/>
    <property type="evidence" value="ECO:0007669"/>
    <property type="project" value="UniProtKB-ARBA"/>
</dbReference>
<feature type="domain" description="SEC7" evidence="2">
    <location>
        <begin position="481"/>
        <end position="671"/>
    </location>
</feature>
<dbReference type="SUPFAM" id="SSF48371">
    <property type="entry name" value="ARM repeat"/>
    <property type="match status" value="1"/>
</dbReference>
<dbReference type="InterPro" id="IPR035999">
    <property type="entry name" value="Sec7_dom_sf"/>
</dbReference>
<dbReference type="InterPro" id="IPR023394">
    <property type="entry name" value="Sec7_C_sf"/>
</dbReference>
<dbReference type="InterPro" id="IPR000904">
    <property type="entry name" value="Sec7_dom"/>
</dbReference>
<feature type="compositionally biased region" description="Basic and acidic residues" evidence="1">
    <location>
        <begin position="1371"/>
        <end position="1407"/>
    </location>
</feature>
<evidence type="ECO:0000256" key="1">
    <source>
        <dbReference type="SAM" id="MobiDB-lite"/>
    </source>
</evidence>
<feature type="compositionally biased region" description="Basic and acidic residues" evidence="1">
    <location>
        <begin position="1350"/>
        <end position="1364"/>
    </location>
</feature>
<dbReference type="InterPro" id="IPR032691">
    <property type="entry name" value="Mon2/Sec7/BIG1-like_HUS"/>
</dbReference>
<dbReference type="PROSITE" id="PS50190">
    <property type="entry name" value="SEC7"/>
    <property type="match status" value="1"/>
</dbReference>
<dbReference type="CDD" id="cd00171">
    <property type="entry name" value="Sec7"/>
    <property type="match status" value="1"/>
</dbReference>
<dbReference type="GO" id="GO:0016192">
    <property type="term" value="P:vesicle-mediated transport"/>
    <property type="evidence" value="ECO:0007669"/>
    <property type="project" value="UniProtKB-ARBA"/>
</dbReference>
<sequence length="1499" mass="169909">MKGPNFIHCIMGEINAILGQMKLNTRYTSVQRFYKEIPIVSETPLNRTFKSLHERISVLTDLEGVNPMEYFGPFLDLVTNPETPAELTQVALSSIDKFILYGLVTRDSVDAIVVINNIADALCQCRFESTYSTTEESVYQYLLDIILNCIRCDAGVLLTKKRSWELVETVFNMAFHSSVTPLLQKSAVNTLTHIILSFFSRLRHPECFHCEQPANTAITTPAVSATAATTTVAEEEEEMEEPSTAECEEEEELRPYDLSFLCHLLAFLISLTDTKNPDLASLRYGLSTINTLLEMNGDVLVNHPALIELLQGTFCKYIIQNAQSDDAAILALSLRVIFNLFQNLKSFLKVQLEVFFTSVHIRLADTFASFSSLTSSQPASTHEFLPKEAALESLLDFCQEPTVMIDLYTNYDCDTQCTNLYERLCDCLYHNALPGEGKPITSIHSLAFQGLIAIVHSIAQRCRGRTEKLDWTEQQKEHNHAVLKRRQRKKVLHEFAQLFNKGYKKEEWINYLIARLRDDFESIAELLKETTEIDKSALGEALAYSEDRNPYLAKLRYYFIRTFCFVDMPPDVVLRTFLGTFRIPGEAQAIDRIMNDLSVYAYEVNPGPFLSADALFAVLFSCLLLNTDLHNPEVRDKMSFEEFRRNNREINEGHDLPVEYLRYLYDSIKNEEIKLLSSSTDTLDLSHWEEDITYRANKVSEAAFVGDSNAMAGDCDREMFLLIEAKAFEAVQMVLRTSEDEQLLGKALQALQDYLQIANYFDLRERVAATFAYLAEATAVCVARCSAKPSQSQQSLSPLDAPGSDTDAWKCIHVIQLLFRLASQYASALETEWKCVVDTLFWLDARSLLPPSPTLLDIASPDSSIFPSFAAACEAKPAEERGLWNALSSLFAAESVSVPVALQQAVQEAVMACNVEDLFTKSNRLKVNAWIVLFNALISQEHALAVSQARFPQARLTSLYLLKLHWVVLLLSKNVDRISMVWGLVLGFFERVRSIALEMVRPRAPPHSQGFNYVLERLVVEVITLANILLNKPQLADQALALIALLEPVPPHACLSSRRVAGIYFLLDHLYPYLSSPSKWKAVLSLLYKDANNEVGRPLVWQVLCRLLQEKRVSVINFIPVLKCTLMTIEGNPDPSWGKQIIEYVFALAMYLIKLSPTPATPQDSVDNIPSLDQCWLQCIAVLSSFANNSFHINDQTAEFAIDRLQRCLLRRGDTVPSGMALLKCYDATVFPLLSSYGRSDRDKSYIIGIATSSLLASSEVLAQQPAYASLWLRFIDLLCRFIREGGAIGEMTTERMKNLLMVMMVEKRFDTMSAAAGQNVLEATMTMLDSYCPAIRSELDRAFSPTENPKPDKVEEKEVKEEKMEEEVKEEVKTEEEVKEKEKEEEKKNEVKDEEKVEEKEKPAEEVKEEEEKEEVKEVKEEMKTEEVKEEMKTEEEKEQVKKEEEQTKKQESEGKEDAAISGKEMHEEVQQKEENVQSTTQSSEMQNGEDVIIQVKE</sequence>
<organism evidence="3 4">
    <name type="scientific">Blastocystis sp. subtype 1 (strain ATCC 50177 / NandII)</name>
    <dbReference type="NCBI Taxonomy" id="478820"/>
    <lineage>
        <taxon>Eukaryota</taxon>
        <taxon>Sar</taxon>
        <taxon>Stramenopiles</taxon>
        <taxon>Bigyra</taxon>
        <taxon>Opalozoa</taxon>
        <taxon>Opalinata</taxon>
        <taxon>Blastocystidae</taxon>
        <taxon>Blastocystis</taxon>
    </lineage>
</organism>
<dbReference type="SMART" id="SM00222">
    <property type="entry name" value="Sec7"/>
    <property type="match status" value="1"/>
</dbReference>
<dbReference type="Gene3D" id="1.10.220.20">
    <property type="match status" value="1"/>
</dbReference>
<dbReference type="GO" id="GO:0032012">
    <property type="term" value="P:regulation of ARF protein signal transduction"/>
    <property type="evidence" value="ECO:0007669"/>
    <property type="project" value="InterPro"/>
</dbReference>
<reference evidence="3 4" key="1">
    <citation type="submission" date="2016-05" db="EMBL/GenBank/DDBJ databases">
        <title>Nuclear genome of Blastocystis sp. subtype 1 NandII.</title>
        <authorList>
            <person name="Gentekaki E."/>
            <person name="Curtis B."/>
            <person name="Stairs C."/>
            <person name="Eme L."/>
            <person name="Herman E."/>
            <person name="Klimes V."/>
            <person name="Arias M.C."/>
            <person name="Elias M."/>
            <person name="Hilliou F."/>
            <person name="Klute M."/>
            <person name="Malik S.-B."/>
            <person name="Pightling A."/>
            <person name="Rachubinski R."/>
            <person name="Salas D."/>
            <person name="Schlacht A."/>
            <person name="Suga H."/>
            <person name="Archibald J."/>
            <person name="Ball S.G."/>
            <person name="Clark G."/>
            <person name="Dacks J."/>
            <person name="Van Der Giezen M."/>
            <person name="Tsaousis A."/>
            <person name="Roger A."/>
        </authorList>
    </citation>
    <scope>NUCLEOTIDE SEQUENCE [LARGE SCALE GENOMIC DNA]</scope>
    <source>
        <strain evidence="4">ATCC 50177 / NandII</strain>
    </source>
</reference>
<dbReference type="FunFam" id="1.10.1000.11:FF:000002">
    <property type="entry name" value="Cytohesin 1"/>
    <property type="match status" value="1"/>
</dbReference>
<feature type="region of interest" description="Disordered" evidence="1">
    <location>
        <begin position="1343"/>
        <end position="1499"/>
    </location>
</feature>
<accession>A0A196SCS9</accession>
<name>A0A196SCS9_BLAHN</name>